<dbReference type="PANTHER" id="PTHR20931">
    <property type="entry name" value="TETRATRICOPEPTIDE REPEAT PROTEIN 30"/>
    <property type="match status" value="1"/>
</dbReference>
<dbReference type="GO" id="GO:0042073">
    <property type="term" value="P:intraciliary transport"/>
    <property type="evidence" value="ECO:0007669"/>
    <property type="project" value="TreeGrafter"/>
</dbReference>
<dbReference type="GO" id="GO:0005879">
    <property type="term" value="C:axonemal microtubule"/>
    <property type="evidence" value="ECO:0007669"/>
    <property type="project" value="TreeGrafter"/>
</dbReference>
<evidence type="ECO:0000256" key="1">
    <source>
        <dbReference type="ARBA" id="ARBA00022737"/>
    </source>
</evidence>
<feature type="non-terminal residue" evidence="4">
    <location>
        <position position="688"/>
    </location>
</feature>
<evidence type="ECO:0000256" key="3">
    <source>
        <dbReference type="SAM" id="Phobius"/>
    </source>
</evidence>
<keyword evidence="3" id="KW-1133">Transmembrane helix</keyword>
<proteinExistence type="predicted"/>
<dbReference type="GO" id="GO:0030992">
    <property type="term" value="C:intraciliary transport particle B"/>
    <property type="evidence" value="ECO:0007669"/>
    <property type="project" value="TreeGrafter"/>
</dbReference>
<dbReference type="GO" id="GO:0120170">
    <property type="term" value="F:intraciliary transport particle B binding"/>
    <property type="evidence" value="ECO:0007669"/>
    <property type="project" value="TreeGrafter"/>
</dbReference>
<keyword evidence="1" id="KW-0677">Repeat</keyword>
<keyword evidence="3" id="KW-0812">Transmembrane</keyword>
<comment type="caution">
    <text evidence="4">The sequence shown here is derived from an EMBL/GenBank/DDBJ whole genome shotgun (WGS) entry which is preliminary data.</text>
</comment>
<dbReference type="EMBL" id="CAJNNW010031193">
    <property type="protein sequence ID" value="CAE8706393.1"/>
    <property type="molecule type" value="Genomic_DNA"/>
</dbReference>
<accession>A0A813KGL5</accession>
<evidence type="ECO:0000313" key="4">
    <source>
        <dbReference type="EMBL" id="CAE8706393.1"/>
    </source>
</evidence>
<keyword evidence="2" id="KW-0802">TPR repeat</keyword>
<evidence type="ECO:0000313" key="5">
    <source>
        <dbReference type="Proteomes" id="UP000626109"/>
    </source>
</evidence>
<keyword evidence="3" id="KW-0472">Membrane</keyword>
<sequence>DARRQRDQNAVKKYLGEFDEALAKYIPVLMGQAKIYWDLEHYSMVEKIFRQSAEFCSEDESGPQMELVALWRLVEFVSDTGPFTTLFSRWPTAGCRCQLHWCFPMSAPTWAKSTPGVSGLGLYADDVLVLVLTIFVLLELGWSLLLRSTSQGLSGPLGSSARTNITLKHVAFAFCLELQALRFASCRCCKGGSCWLRCRLPSWRFASWEPSWCKVAVAEGAPGANLRLAVTMTDSEIAVSNAYTSVQYLGFNLFTAPGTTADGCFEDGLGGSSGSCYLGSSIVEEDLLKRLGIMQNAIENAFKSSCWDRNQSTLKIFMAPEFYWRGARGAYRVQSNFSSISRPVVAEMHTHLSHPRFHNWLFILGTIVAAQGVDSNFVKEMDKPFANISYYNLAAVHIGGTDRVLLETKHYISSIDFLKADPRRARESPLNPPPGKSDVFCKQHPTSNGCIYAMPSKDLLAELGFGPVEVVQGSVFQVGGIDIGIEICLDHAEGRLAKTLGANKSVDIHLIVSAGMEIAAGPVCTRQGGPTFLSDGFARTELNFNVFGHGREHVHLPSGQIQYDVGMVYGADSLVALEQWIGTTIDAFTGTGFGTRVPGIRTLPGGDSVDGDTGIPFVQVSALGTDWFAKLQGYYDTASYTRAGRVASLLKKRAEKLQRAENVTLFDSIQQVTINPTVDIYGPFALAA</sequence>
<gene>
    <name evidence="4" type="ORF">PGLA2088_LOCUS34151</name>
</gene>
<organism evidence="4 5">
    <name type="scientific">Polarella glacialis</name>
    <name type="common">Dinoflagellate</name>
    <dbReference type="NCBI Taxonomy" id="89957"/>
    <lineage>
        <taxon>Eukaryota</taxon>
        <taxon>Sar</taxon>
        <taxon>Alveolata</taxon>
        <taxon>Dinophyceae</taxon>
        <taxon>Suessiales</taxon>
        <taxon>Suessiaceae</taxon>
        <taxon>Polarella</taxon>
    </lineage>
</organism>
<dbReference type="PANTHER" id="PTHR20931:SF0">
    <property type="entry name" value="TETRATRICOPEPTIDE REPEAT PROTEIN 30"/>
    <property type="match status" value="1"/>
</dbReference>
<evidence type="ECO:0000256" key="2">
    <source>
        <dbReference type="ARBA" id="ARBA00022803"/>
    </source>
</evidence>
<dbReference type="AlphaFoldDB" id="A0A813KGL5"/>
<dbReference type="Proteomes" id="UP000626109">
    <property type="component" value="Unassembled WGS sequence"/>
</dbReference>
<dbReference type="InterPro" id="IPR039941">
    <property type="entry name" value="TT30"/>
</dbReference>
<feature type="transmembrane region" description="Helical" evidence="3">
    <location>
        <begin position="127"/>
        <end position="146"/>
    </location>
</feature>
<name>A0A813KGL5_POLGL</name>
<protein>
    <submittedName>
        <fullName evidence="4">Uncharacterized protein</fullName>
    </submittedName>
</protein>
<reference evidence="4" key="1">
    <citation type="submission" date="2021-02" db="EMBL/GenBank/DDBJ databases">
        <authorList>
            <person name="Dougan E. K."/>
            <person name="Rhodes N."/>
            <person name="Thang M."/>
            <person name="Chan C."/>
        </authorList>
    </citation>
    <scope>NUCLEOTIDE SEQUENCE</scope>
</reference>